<dbReference type="EMBL" id="MSFO01000005">
    <property type="protein sequence ID" value="PLB48412.1"/>
    <property type="molecule type" value="Genomic_DNA"/>
</dbReference>
<dbReference type="OrthoDB" id="4045395at2759"/>
<keyword evidence="8" id="KW-1185">Reference proteome</keyword>
<dbReference type="InterPro" id="IPR043047">
    <property type="entry name" value="Hri1_N_sf"/>
</dbReference>
<name>A0A2I2G6B6_9EURO</name>
<dbReference type="STRING" id="1392250.A0A2I2G6B6"/>
<reference evidence="7 8" key="1">
    <citation type="submission" date="2016-12" db="EMBL/GenBank/DDBJ databases">
        <title>The genomes of Aspergillus section Nigri reveals drivers in fungal speciation.</title>
        <authorList>
            <consortium name="DOE Joint Genome Institute"/>
            <person name="Vesth T.C."/>
            <person name="Nybo J."/>
            <person name="Theobald S."/>
            <person name="Brandl J."/>
            <person name="Frisvad J.C."/>
            <person name="Nielsen K.F."/>
            <person name="Lyhne E.K."/>
            <person name="Kogle M.E."/>
            <person name="Kuo A."/>
            <person name="Riley R."/>
            <person name="Clum A."/>
            <person name="Nolan M."/>
            <person name="Lipzen A."/>
            <person name="Salamov A."/>
            <person name="Henrissat B."/>
            <person name="Wiebenga A."/>
            <person name="De Vries R.P."/>
            <person name="Grigoriev I.V."/>
            <person name="Mortensen U.H."/>
            <person name="Andersen M.R."/>
            <person name="Baker S.E."/>
        </authorList>
    </citation>
    <scope>NUCLEOTIDE SEQUENCE [LARGE SCALE GENOMIC DNA]</scope>
    <source>
        <strain evidence="7 8">IBT 23096</strain>
    </source>
</reference>
<dbReference type="AlphaFoldDB" id="A0A2I2G6B6"/>
<accession>A0A2I2G6B6</accession>
<evidence type="ECO:0000256" key="3">
    <source>
        <dbReference type="ARBA" id="ARBA00005229"/>
    </source>
</evidence>
<organism evidence="7 8">
    <name type="scientific">Aspergillus steynii IBT 23096</name>
    <dbReference type="NCBI Taxonomy" id="1392250"/>
    <lineage>
        <taxon>Eukaryota</taxon>
        <taxon>Fungi</taxon>
        <taxon>Dikarya</taxon>
        <taxon>Ascomycota</taxon>
        <taxon>Pezizomycotina</taxon>
        <taxon>Eurotiomycetes</taxon>
        <taxon>Eurotiomycetidae</taxon>
        <taxon>Eurotiales</taxon>
        <taxon>Aspergillaceae</taxon>
        <taxon>Aspergillus</taxon>
        <taxon>Aspergillus subgen. Circumdati</taxon>
    </lineage>
</organism>
<dbReference type="RefSeq" id="XP_024703714.1">
    <property type="nucleotide sequence ID" value="XM_024851666.1"/>
</dbReference>
<proteinExistence type="inferred from homology"/>
<dbReference type="Pfam" id="PF16815">
    <property type="entry name" value="HRI1"/>
    <property type="match status" value="1"/>
</dbReference>
<keyword evidence="6" id="KW-0539">Nucleus</keyword>
<dbReference type="Proteomes" id="UP000234275">
    <property type="component" value="Unassembled WGS sequence"/>
</dbReference>
<dbReference type="GeneID" id="36559365"/>
<protein>
    <recommendedName>
        <fullName evidence="4">Protein HRI1</fullName>
    </recommendedName>
</protein>
<keyword evidence="5" id="KW-0963">Cytoplasm</keyword>
<dbReference type="Gene3D" id="2.40.128.320">
    <property type="entry name" value="Protein HRI1, N-terminal domain"/>
    <property type="match status" value="1"/>
</dbReference>
<dbReference type="InterPro" id="IPR031818">
    <property type="entry name" value="Hri1"/>
</dbReference>
<dbReference type="CDD" id="cd11692">
    <property type="entry name" value="HRI1_N_like"/>
    <property type="match status" value="1"/>
</dbReference>
<evidence type="ECO:0000256" key="4">
    <source>
        <dbReference type="ARBA" id="ARBA00017063"/>
    </source>
</evidence>
<comment type="caution">
    <text evidence="7">The sequence shown here is derived from an EMBL/GenBank/DDBJ whole genome shotgun (WGS) entry which is preliminary data.</text>
</comment>
<comment type="similarity">
    <text evidence="3">Belongs to the HRI1 family.</text>
</comment>
<dbReference type="VEuPathDB" id="FungiDB:P170DRAFT_456933"/>
<gene>
    <name evidence="7" type="ORF">P170DRAFT_456933</name>
</gene>
<dbReference type="InterPro" id="IPR038744">
    <property type="entry name" value="Hri1_N"/>
</dbReference>
<evidence type="ECO:0000256" key="6">
    <source>
        <dbReference type="ARBA" id="ARBA00023242"/>
    </source>
</evidence>
<dbReference type="GO" id="GO:0005634">
    <property type="term" value="C:nucleus"/>
    <property type="evidence" value="ECO:0007669"/>
    <property type="project" value="UniProtKB-SubCell"/>
</dbReference>
<dbReference type="GO" id="GO:0005737">
    <property type="term" value="C:cytoplasm"/>
    <property type="evidence" value="ECO:0007669"/>
    <property type="project" value="UniProtKB-SubCell"/>
</dbReference>
<comment type="subcellular location">
    <subcellularLocation>
        <location evidence="2">Cytoplasm</location>
    </subcellularLocation>
    <subcellularLocation>
        <location evidence="1">Nucleus</location>
    </subcellularLocation>
</comment>
<evidence type="ECO:0000313" key="7">
    <source>
        <dbReference type="EMBL" id="PLB48412.1"/>
    </source>
</evidence>
<evidence type="ECO:0000313" key="8">
    <source>
        <dbReference type="Proteomes" id="UP000234275"/>
    </source>
</evidence>
<evidence type="ECO:0000256" key="1">
    <source>
        <dbReference type="ARBA" id="ARBA00004123"/>
    </source>
</evidence>
<evidence type="ECO:0000256" key="5">
    <source>
        <dbReference type="ARBA" id="ARBA00022490"/>
    </source>
</evidence>
<sequence>MASQSPNPPSDSRLSTRISIRWIPEPASETTDTVVMSVKGWYVDLRVDKSSHEIDWAIAGQRIVDSEDSNRVQFTHEIDSLNSFDAADCGTFTALSNGDDLEIGSMPRPHRPGAPVTDYEEVWRELTFREGPEGPGRGISWVLESKHTAEEGGEMEVARTFLARIWGTYLVIRQAQVVGRSRGSDTISVKEGRDVSARREEWDPTTGWTAKYVLQDRGVKLPSMKDLDGEGTGAWRTPGATVLVCGEEYTVRSFEEIV</sequence>
<evidence type="ECO:0000256" key="2">
    <source>
        <dbReference type="ARBA" id="ARBA00004496"/>
    </source>
</evidence>